<evidence type="ECO:0000313" key="3">
    <source>
        <dbReference type="Proteomes" id="UP000544331"/>
    </source>
</evidence>
<comment type="caution">
    <text evidence="2">The sequence shown here is derived from an EMBL/GenBank/DDBJ whole genome shotgun (WGS) entry which is preliminary data.</text>
</comment>
<dbReference type="AlphaFoldDB" id="A0A8H6D9G0"/>
<dbReference type="OrthoDB" id="5146538at2759"/>
<dbReference type="Proteomes" id="UP000544331">
    <property type="component" value="Unassembled WGS sequence"/>
</dbReference>
<sequence length="184" mass="20491">MSKHLATPSPNPKYVRFQTASEQIRSPRITSSGVTLRNVNLALSVCAIITVSNELSTDVRCGEVCVICFKLFEFASEIIRHCEENHRSEFGRKAIYMKETLEEVSRRVSSELYAAKIAFKERTLVGSTSESKKRTRDEAGIDNEASETQGAELVALTTQRSQLHATGTVLNPNKLPILMQSQKT</sequence>
<organism evidence="2 3">
    <name type="scientific">Fusarium mundagurra</name>
    <dbReference type="NCBI Taxonomy" id="1567541"/>
    <lineage>
        <taxon>Eukaryota</taxon>
        <taxon>Fungi</taxon>
        <taxon>Dikarya</taxon>
        <taxon>Ascomycota</taxon>
        <taxon>Pezizomycotina</taxon>
        <taxon>Sordariomycetes</taxon>
        <taxon>Hypocreomycetidae</taxon>
        <taxon>Hypocreales</taxon>
        <taxon>Nectriaceae</taxon>
        <taxon>Fusarium</taxon>
        <taxon>Fusarium fujikuroi species complex</taxon>
    </lineage>
</organism>
<dbReference type="InterPro" id="IPR013087">
    <property type="entry name" value="Znf_C2H2_type"/>
</dbReference>
<evidence type="ECO:0000313" key="2">
    <source>
        <dbReference type="EMBL" id="KAF5709033.1"/>
    </source>
</evidence>
<evidence type="ECO:0000259" key="1">
    <source>
        <dbReference type="PROSITE" id="PS00028"/>
    </source>
</evidence>
<accession>A0A8H6D9G0</accession>
<reference evidence="2 3" key="1">
    <citation type="submission" date="2020-05" db="EMBL/GenBank/DDBJ databases">
        <title>Identification and distribution of gene clusters putatively required for synthesis of sphingolipid metabolism inhibitors in phylogenetically diverse species of the filamentous fungus Fusarium.</title>
        <authorList>
            <person name="Kim H.-S."/>
            <person name="Busman M."/>
            <person name="Brown D.W."/>
            <person name="Divon H."/>
            <person name="Uhlig S."/>
            <person name="Proctor R.H."/>
        </authorList>
    </citation>
    <scope>NUCLEOTIDE SEQUENCE [LARGE SCALE GENOMIC DNA]</scope>
    <source>
        <strain evidence="2 3">NRRL 66235</strain>
    </source>
</reference>
<feature type="domain" description="C2H2-type" evidence="1">
    <location>
        <begin position="65"/>
        <end position="86"/>
    </location>
</feature>
<name>A0A8H6D9G0_9HYPO</name>
<keyword evidence="3" id="KW-1185">Reference proteome</keyword>
<gene>
    <name evidence="2" type="ORF">FMUND_10298</name>
</gene>
<protein>
    <recommendedName>
        <fullName evidence="1">C2H2-type domain-containing protein</fullName>
    </recommendedName>
</protein>
<proteinExistence type="predicted"/>
<dbReference type="EMBL" id="JAAOAN010000371">
    <property type="protein sequence ID" value="KAF5709033.1"/>
    <property type="molecule type" value="Genomic_DNA"/>
</dbReference>
<dbReference type="PROSITE" id="PS00028">
    <property type="entry name" value="ZINC_FINGER_C2H2_1"/>
    <property type="match status" value="1"/>
</dbReference>